<keyword evidence="1" id="KW-0732">Signal</keyword>
<sequence>MKKKNQFITISTILVCLLSLSNASLSNTTNSSTKKQFGLYVSGQYKPSVSIFSNFSVKETNFPTKYLAALKKDINSVEFDDSVTAGISYPLNFSTPYIAVFQDNISNFNGAIGYTFVEGPRIEIEGSYEEFDVKDPGRYTEIQDAYRYFALARDIDSIPTSPKNRTSHDGNSSYKVYHTVMKNEGLSIISIMVNGCYDFSSDNLSILPYVCGGIGVNAIEFFDALHVKFACQGKLGITYPLSSNVSLFAGGYYHQVMGNQFKNLNVQHVAELNDAPKVTSAVATLDIGYFGGEIGARLIF</sequence>
<dbReference type="SUPFAM" id="SSF56925">
    <property type="entry name" value="OMPA-like"/>
    <property type="match status" value="1"/>
</dbReference>
<name>Q2GF65_EHRCR</name>
<dbReference type="HOGENOM" id="CLU_078984_0_0_5"/>
<reference evidence="3 4" key="1">
    <citation type="journal article" date="2006" name="PLoS Genet.">
        <title>Comparative genomics of emerging human ehrlichiosis agents.</title>
        <authorList>
            <person name="Dunning Hotopp J.C."/>
            <person name="Lin M."/>
            <person name="Madupu R."/>
            <person name="Crabtree J."/>
            <person name="Angiuoli S.V."/>
            <person name="Eisen J.A."/>
            <person name="Seshadri R."/>
            <person name="Ren Q."/>
            <person name="Wu M."/>
            <person name="Utterback T.R."/>
            <person name="Smith S."/>
            <person name="Lewis M."/>
            <person name="Khouri H."/>
            <person name="Zhang C."/>
            <person name="Niu H."/>
            <person name="Lin Q."/>
            <person name="Ohashi N."/>
            <person name="Zhi N."/>
            <person name="Nelson W."/>
            <person name="Brinkac L.M."/>
            <person name="Dodson R.J."/>
            <person name="Rosovitz M.J."/>
            <person name="Sundaram J."/>
            <person name="Daugherty S.C."/>
            <person name="Davidsen T."/>
            <person name="Durkin A.S."/>
            <person name="Gwinn M."/>
            <person name="Haft D.H."/>
            <person name="Selengut J.D."/>
            <person name="Sullivan S.A."/>
            <person name="Zafar N."/>
            <person name="Zhou L."/>
            <person name="Benahmed F."/>
            <person name="Forberger H."/>
            <person name="Halpin R."/>
            <person name="Mulligan S."/>
            <person name="Robinson J."/>
            <person name="White O."/>
            <person name="Rikihisa Y."/>
            <person name="Tettelin H."/>
        </authorList>
    </citation>
    <scope>NUCLEOTIDE SEQUENCE [LARGE SCALE GENOMIC DNA]</scope>
    <source>
        <strain evidence="4">ATCC CRL-10679 / Arkansas</strain>
    </source>
</reference>
<evidence type="ECO:0000259" key="2">
    <source>
        <dbReference type="Pfam" id="PF01617"/>
    </source>
</evidence>
<feature type="domain" description="Msp4/OMP-like" evidence="2">
    <location>
        <begin position="38"/>
        <end position="300"/>
    </location>
</feature>
<dbReference type="InterPro" id="IPR011250">
    <property type="entry name" value="OMP/PagP_B-barrel"/>
</dbReference>
<dbReference type="Proteomes" id="UP000008320">
    <property type="component" value="Chromosome"/>
</dbReference>
<evidence type="ECO:0000313" key="3">
    <source>
        <dbReference type="EMBL" id="ABD45522.1"/>
    </source>
</evidence>
<proteinExistence type="predicted"/>
<dbReference type="STRING" id="205920.ECH_1134"/>
<dbReference type="AlphaFoldDB" id="Q2GF65"/>
<keyword evidence="4" id="KW-1185">Reference proteome</keyword>
<dbReference type="OrthoDB" id="7165837at2"/>
<dbReference type="Gene3D" id="2.40.160.20">
    <property type="match status" value="1"/>
</dbReference>
<dbReference type="KEGG" id="ech:ECH_1134"/>
<dbReference type="InterPro" id="IPR002566">
    <property type="entry name" value="Msp4_OMP-like"/>
</dbReference>
<dbReference type="Pfam" id="PF01617">
    <property type="entry name" value="Surface_Ag_2"/>
    <property type="match status" value="1"/>
</dbReference>
<dbReference type="RefSeq" id="WP_011453028.1">
    <property type="nucleotide sequence ID" value="NC_007799.1"/>
</dbReference>
<accession>Q2GF65</accession>
<organism evidence="3 4">
    <name type="scientific">Ehrlichia chaffeensis (strain ATCC CRL-10679 / Arkansas)</name>
    <dbReference type="NCBI Taxonomy" id="205920"/>
    <lineage>
        <taxon>Bacteria</taxon>
        <taxon>Pseudomonadati</taxon>
        <taxon>Pseudomonadota</taxon>
        <taxon>Alphaproteobacteria</taxon>
        <taxon>Rickettsiales</taxon>
        <taxon>Anaplasmataceae</taxon>
        <taxon>Ehrlichia</taxon>
    </lineage>
</organism>
<evidence type="ECO:0000313" key="4">
    <source>
        <dbReference type="Proteomes" id="UP000008320"/>
    </source>
</evidence>
<protein>
    <submittedName>
        <fullName evidence="3">Major outer membrane protein OMP-1Z</fullName>
    </submittedName>
</protein>
<evidence type="ECO:0000256" key="1">
    <source>
        <dbReference type="SAM" id="SignalP"/>
    </source>
</evidence>
<dbReference type="eggNOG" id="COG3637">
    <property type="taxonomic scope" value="Bacteria"/>
</dbReference>
<dbReference type="EMBL" id="CP000236">
    <property type="protein sequence ID" value="ABD45522.1"/>
    <property type="molecule type" value="Genomic_DNA"/>
</dbReference>
<gene>
    <name evidence="3" type="primary">omp-1Z</name>
    <name evidence="3" type="ordered locus">ECH_1134</name>
</gene>
<feature type="chain" id="PRO_5004208236" evidence="1">
    <location>
        <begin position="27"/>
        <end position="300"/>
    </location>
</feature>
<feature type="signal peptide" evidence="1">
    <location>
        <begin position="1"/>
        <end position="26"/>
    </location>
</feature>